<gene>
    <name evidence="5" type="ORF">MAQA_02142</name>
</gene>
<dbReference type="SUPFAM" id="SSF46785">
    <property type="entry name" value="Winged helix' DNA-binding domain"/>
    <property type="match status" value="1"/>
</dbReference>
<sequence length="243" mass="28397">MIIWKMRKNNEREKNLYLKKIADELKEKIEREEYKPGMLMPSEKELQSLFSSSRTTIRRAVDLLVAEKLVIRKNGVGLYVEPKLTTQNILEMTGVMKSGSAESAVREIKDFYMRKAGKFYAQKFGIKENELLYFIRLLQKNKDAHQMEILLLPLSLYPDLRVKDLQIVSILELVNSGRQALFALEQELQLVKSTQEQMKYLQIDEDTPVVKLSTVYYDDTNSLVAVGYRYENAMLTEYMIDFN</sequence>
<keyword evidence="3" id="KW-0804">Transcription</keyword>
<keyword evidence="6" id="KW-1185">Reference proteome</keyword>
<evidence type="ECO:0000259" key="4">
    <source>
        <dbReference type="PROSITE" id="PS50949"/>
    </source>
</evidence>
<proteinExistence type="predicted"/>
<dbReference type="AlphaFoldDB" id="W7B2P6"/>
<dbReference type="EMBL" id="AOCG01000002">
    <property type="protein sequence ID" value="EUJ21499.1"/>
    <property type="molecule type" value="Genomic_DNA"/>
</dbReference>
<dbReference type="Gene3D" id="3.40.1410.10">
    <property type="entry name" value="Chorismate lyase-like"/>
    <property type="match status" value="1"/>
</dbReference>
<protein>
    <submittedName>
        <fullName evidence="5">GntR family transcriptional regulator</fullName>
    </submittedName>
</protein>
<evidence type="ECO:0000313" key="5">
    <source>
        <dbReference type="EMBL" id="EUJ21499.1"/>
    </source>
</evidence>
<dbReference type="Gene3D" id="1.10.10.10">
    <property type="entry name" value="Winged helix-like DNA-binding domain superfamily/Winged helix DNA-binding domain"/>
    <property type="match status" value="1"/>
</dbReference>
<accession>W7B2P6</accession>
<feature type="domain" description="HTH gntR-type" evidence="4">
    <location>
        <begin position="15"/>
        <end position="83"/>
    </location>
</feature>
<dbReference type="InterPro" id="IPR050679">
    <property type="entry name" value="Bact_HTH_transcr_reg"/>
</dbReference>
<dbReference type="SMART" id="SM00345">
    <property type="entry name" value="HTH_GNTR"/>
    <property type="match status" value="1"/>
</dbReference>
<dbReference type="PANTHER" id="PTHR44846:SF1">
    <property type="entry name" value="MANNOSYL-D-GLYCERATE TRANSPORT_METABOLISM SYSTEM REPRESSOR MNGR-RELATED"/>
    <property type="match status" value="1"/>
</dbReference>
<comment type="caution">
    <text evidence="5">The sequence shown here is derived from an EMBL/GenBank/DDBJ whole genome shotgun (WGS) entry which is preliminary data.</text>
</comment>
<dbReference type="Pfam" id="PF07702">
    <property type="entry name" value="UTRA"/>
    <property type="match status" value="1"/>
</dbReference>
<dbReference type="SUPFAM" id="SSF64288">
    <property type="entry name" value="Chorismate lyase-like"/>
    <property type="match status" value="1"/>
</dbReference>
<dbReference type="PANTHER" id="PTHR44846">
    <property type="entry name" value="MANNOSYL-D-GLYCERATE TRANSPORT/METABOLISM SYSTEM REPRESSOR MNGR-RELATED"/>
    <property type="match status" value="1"/>
</dbReference>
<dbReference type="SMART" id="SM00866">
    <property type="entry name" value="UTRA"/>
    <property type="match status" value="1"/>
</dbReference>
<name>W7B2P6_9LIST</name>
<dbReference type="GO" id="GO:0045892">
    <property type="term" value="P:negative regulation of DNA-templated transcription"/>
    <property type="evidence" value="ECO:0007669"/>
    <property type="project" value="TreeGrafter"/>
</dbReference>
<dbReference type="CDD" id="cd07377">
    <property type="entry name" value="WHTH_GntR"/>
    <property type="match status" value="1"/>
</dbReference>
<dbReference type="InterPro" id="IPR000524">
    <property type="entry name" value="Tscrpt_reg_HTH_GntR"/>
</dbReference>
<dbReference type="InterPro" id="IPR011663">
    <property type="entry name" value="UTRA"/>
</dbReference>
<dbReference type="GO" id="GO:0003700">
    <property type="term" value="F:DNA-binding transcription factor activity"/>
    <property type="evidence" value="ECO:0007669"/>
    <property type="project" value="InterPro"/>
</dbReference>
<dbReference type="PATRIC" id="fig|1265818.5.peg.435"/>
<reference evidence="5 6" key="1">
    <citation type="journal article" date="2014" name="Int. J. Syst. Evol. Microbiol.">
        <title>Listeria floridensis sp. nov., Listeria aquatica sp. nov., Listeria cornellensis sp. nov., Listeria riparia sp. nov. and Listeria grandensis sp. nov., from agricultural and natural environments.</title>
        <authorList>
            <person name="den Bakker H.C."/>
            <person name="Warchocki S."/>
            <person name="Wright E.M."/>
            <person name="Allred A.F."/>
            <person name="Ahlstrom C."/>
            <person name="Manuel C.S."/>
            <person name="Stasiewicz M.J."/>
            <person name="Burrell A."/>
            <person name="Roof S."/>
            <person name="Strawn L."/>
            <person name="Fortes E.D."/>
            <person name="Nightingale K.K."/>
            <person name="Kephart D."/>
            <person name="Wiedmann M."/>
        </authorList>
    </citation>
    <scope>NUCLEOTIDE SEQUENCE [LARGE SCALE GENOMIC DNA]</scope>
    <source>
        <strain evidence="5 6">FSL S10-1188</strain>
    </source>
</reference>
<dbReference type="InterPro" id="IPR028978">
    <property type="entry name" value="Chorismate_lyase_/UTRA_dom_sf"/>
</dbReference>
<keyword evidence="2" id="KW-0238">DNA-binding</keyword>
<dbReference type="GO" id="GO:0003677">
    <property type="term" value="F:DNA binding"/>
    <property type="evidence" value="ECO:0007669"/>
    <property type="project" value="UniProtKB-KW"/>
</dbReference>
<dbReference type="PRINTS" id="PR00035">
    <property type="entry name" value="HTHGNTR"/>
</dbReference>
<dbReference type="InterPro" id="IPR036388">
    <property type="entry name" value="WH-like_DNA-bd_sf"/>
</dbReference>
<dbReference type="Pfam" id="PF00392">
    <property type="entry name" value="GntR"/>
    <property type="match status" value="1"/>
</dbReference>
<evidence type="ECO:0000256" key="3">
    <source>
        <dbReference type="ARBA" id="ARBA00023163"/>
    </source>
</evidence>
<dbReference type="Proteomes" id="UP000019246">
    <property type="component" value="Unassembled WGS sequence"/>
</dbReference>
<organism evidence="5 6">
    <name type="scientific">Listeria aquatica FSL S10-1188</name>
    <dbReference type="NCBI Taxonomy" id="1265818"/>
    <lineage>
        <taxon>Bacteria</taxon>
        <taxon>Bacillati</taxon>
        <taxon>Bacillota</taxon>
        <taxon>Bacilli</taxon>
        <taxon>Bacillales</taxon>
        <taxon>Listeriaceae</taxon>
        <taxon>Listeria</taxon>
    </lineage>
</organism>
<keyword evidence="1" id="KW-0805">Transcription regulation</keyword>
<evidence type="ECO:0000313" key="6">
    <source>
        <dbReference type="Proteomes" id="UP000019246"/>
    </source>
</evidence>
<dbReference type="STRING" id="1265818.MAQA_02142"/>
<evidence type="ECO:0000256" key="2">
    <source>
        <dbReference type="ARBA" id="ARBA00023125"/>
    </source>
</evidence>
<evidence type="ECO:0000256" key="1">
    <source>
        <dbReference type="ARBA" id="ARBA00023015"/>
    </source>
</evidence>
<dbReference type="InterPro" id="IPR036390">
    <property type="entry name" value="WH_DNA-bd_sf"/>
</dbReference>
<dbReference type="PROSITE" id="PS50949">
    <property type="entry name" value="HTH_GNTR"/>
    <property type="match status" value="1"/>
</dbReference>